<reference evidence="1" key="2">
    <citation type="submission" date="2018-05" db="EMBL/GenBank/DDBJ databases">
        <title>OgluRS3 (Oryza glumaepatula Reference Sequence Version 3).</title>
        <authorList>
            <person name="Zhang J."/>
            <person name="Kudrna D."/>
            <person name="Lee S."/>
            <person name="Talag J."/>
            <person name="Welchert J."/>
            <person name="Wing R.A."/>
        </authorList>
    </citation>
    <scope>NUCLEOTIDE SEQUENCE [LARGE SCALE GENOMIC DNA]</scope>
</reference>
<dbReference type="Proteomes" id="UP000026961">
    <property type="component" value="Chromosome 2"/>
</dbReference>
<organism evidence="1">
    <name type="scientific">Oryza glumipatula</name>
    <dbReference type="NCBI Taxonomy" id="40148"/>
    <lineage>
        <taxon>Eukaryota</taxon>
        <taxon>Viridiplantae</taxon>
        <taxon>Streptophyta</taxon>
        <taxon>Embryophyta</taxon>
        <taxon>Tracheophyta</taxon>
        <taxon>Spermatophyta</taxon>
        <taxon>Magnoliopsida</taxon>
        <taxon>Liliopsida</taxon>
        <taxon>Poales</taxon>
        <taxon>Poaceae</taxon>
        <taxon>BOP clade</taxon>
        <taxon>Oryzoideae</taxon>
        <taxon>Oryzeae</taxon>
        <taxon>Oryzinae</taxon>
        <taxon>Oryza</taxon>
    </lineage>
</organism>
<dbReference type="EnsemblPlants" id="OGLUM02G23250.5">
    <property type="protein sequence ID" value="OGLUM02G23250.5"/>
    <property type="gene ID" value="OGLUM02G23250"/>
</dbReference>
<sequence>MASNPSSSAAGGGGDHGGARLEDLALDKVAEAADAVAAASSAGEVVRAIHAVAAIVFPVDSAAVAGTVDEPFRSQPVISTMQVMDGIHKSGVWGVECWLCC</sequence>
<dbReference type="HOGENOM" id="CLU_180346_0_0_1"/>
<name>A0A0D9YUI3_9ORYZ</name>
<protein>
    <submittedName>
        <fullName evidence="1">Uncharacterized protein</fullName>
    </submittedName>
</protein>
<evidence type="ECO:0000313" key="1">
    <source>
        <dbReference type="EnsemblPlants" id="OGLUM02G23250.5"/>
    </source>
</evidence>
<proteinExistence type="predicted"/>
<keyword evidence="2" id="KW-1185">Reference proteome</keyword>
<accession>A0A0D9YUI3</accession>
<evidence type="ECO:0000313" key="2">
    <source>
        <dbReference type="Proteomes" id="UP000026961"/>
    </source>
</evidence>
<dbReference type="AlphaFoldDB" id="A0A0D9YUI3"/>
<reference evidence="1" key="1">
    <citation type="submission" date="2015-04" db="UniProtKB">
        <authorList>
            <consortium name="EnsemblPlants"/>
        </authorList>
    </citation>
    <scope>IDENTIFICATION</scope>
</reference>
<dbReference type="Gramene" id="OGLUM02G23250.5">
    <property type="protein sequence ID" value="OGLUM02G23250.5"/>
    <property type="gene ID" value="OGLUM02G23250"/>
</dbReference>